<feature type="domain" description="TF-B3" evidence="7">
    <location>
        <begin position="60"/>
        <end position="114"/>
    </location>
</feature>
<dbReference type="SUPFAM" id="SSF101936">
    <property type="entry name" value="DNA-binding pseudobarrel domain"/>
    <property type="match status" value="3"/>
</dbReference>
<dbReference type="Pfam" id="PF02362">
    <property type="entry name" value="B3"/>
    <property type="match status" value="3"/>
</dbReference>
<dbReference type="InterPro" id="IPR039218">
    <property type="entry name" value="REM_fam"/>
</dbReference>
<evidence type="ECO:0000256" key="1">
    <source>
        <dbReference type="ARBA" id="ARBA00004123"/>
    </source>
</evidence>
<evidence type="ECO:0000256" key="3">
    <source>
        <dbReference type="ARBA" id="ARBA00023125"/>
    </source>
</evidence>
<dbReference type="PROSITE" id="PS50863">
    <property type="entry name" value="B3"/>
    <property type="match status" value="3"/>
</dbReference>
<feature type="domain" description="TF-B3" evidence="7">
    <location>
        <begin position="325"/>
        <end position="412"/>
    </location>
</feature>
<dbReference type="OMA" id="QFIRITH"/>
<keyword evidence="5" id="KW-0539">Nucleus</keyword>
<dbReference type="PANTHER" id="PTHR31674">
    <property type="entry name" value="B3 DOMAIN-CONTAINING PROTEIN REM-LIKE 3-RELATED"/>
    <property type="match status" value="1"/>
</dbReference>
<feature type="compositionally biased region" description="Basic and acidic residues" evidence="6">
    <location>
        <begin position="267"/>
        <end position="276"/>
    </location>
</feature>
<dbReference type="eggNOG" id="ENOG502SK57">
    <property type="taxonomic scope" value="Eukaryota"/>
</dbReference>
<dbReference type="EnsemblPlants" id="OPUNC04G06870.1">
    <property type="protein sequence ID" value="OPUNC04G06870.1"/>
    <property type="gene ID" value="OPUNC04G06870"/>
</dbReference>
<feature type="region of interest" description="Disordered" evidence="6">
    <location>
        <begin position="245"/>
        <end position="301"/>
    </location>
</feature>
<dbReference type="GO" id="GO:0005634">
    <property type="term" value="C:nucleus"/>
    <property type="evidence" value="ECO:0007669"/>
    <property type="project" value="UniProtKB-SubCell"/>
</dbReference>
<evidence type="ECO:0000313" key="8">
    <source>
        <dbReference type="EnsemblPlants" id="OPUNC04G06870.1"/>
    </source>
</evidence>
<reference evidence="8" key="1">
    <citation type="submission" date="2015-04" db="UniProtKB">
        <authorList>
            <consortium name="EnsemblPlants"/>
        </authorList>
    </citation>
    <scope>IDENTIFICATION</scope>
</reference>
<dbReference type="SMART" id="SM01019">
    <property type="entry name" value="B3"/>
    <property type="match status" value="3"/>
</dbReference>
<protein>
    <recommendedName>
        <fullName evidence="7">TF-B3 domain-containing protein</fullName>
    </recommendedName>
</protein>
<dbReference type="Gramene" id="OPUNC04G06870.1">
    <property type="protein sequence ID" value="OPUNC04G06870.1"/>
    <property type="gene ID" value="OPUNC04G06870"/>
</dbReference>
<dbReference type="GO" id="GO:0003677">
    <property type="term" value="F:DNA binding"/>
    <property type="evidence" value="ECO:0007669"/>
    <property type="project" value="UniProtKB-KW"/>
</dbReference>
<name>A0A0E0KP86_ORYPU</name>
<evidence type="ECO:0000259" key="7">
    <source>
        <dbReference type="PROSITE" id="PS50863"/>
    </source>
</evidence>
<keyword evidence="2" id="KW-0805">Transcription regulation</keyword>
<sequence>MASRGDHGAGVTRAMPLFKVLMPSSFQKMRISNELAAHLRGERGDGGAPRRAARVVSPLGKVWDVEVGRDGDGGAFLGRGWAEFAGAHGLGVGWFVVLRHEGGDVLTVKVFDTTCCLKDYGALPPAAARDASHKPQFLRVLLPGFMERMRIPDKFVQHYIVEENLNSNMAIILSPLGKFWRVELEKDQTGVFFKRGWFQFLSFHGISPDDVMLLRYEGNLVFKIKVFGHNGWQKDFEAKNIRIQQNTGDQQEPSTFSRMKCNMKNQRPGEDSENQHETPPCSRKVSRKRKRSGGETEKKSASIYEIGPPSWIKKVINIFILERCLSLAGTFCKSIGLIEESTITLKNSPAGGSSSRSWEVLCHVNQDRNGCCYLLGAGWKGFCHENGLKVGDVCTFNVVQTTLWHVVIDRSS</sequence>
<feature type="domain" description="TF-B3" evidence="7">
    <location>
        <begin position="134"/>
        <end position="230"/>
    </location>
</feature>
<feature type="compositionally biased region" description="Polar residues" evidence="6">
    <location>
        <begin position="245"/>
        <end position="257"/>
    </location>
</feature>
<evidence type="ECO:0000313" key="9">
    <source>
        <dbReference type="Proteomes" id="UP000026962"/>
    </source>
</evidence>
<dbReference type="CDD" id="cd10017">
    <property type="entry name" value="B3_DNA"/>
    <property type="match status" value="3"/>
</dbReference>
<reference evidence="8" key="2">
    <citation type="submission" date="2018-05" db="EMBL/GenBank/DDBJ databases">
        <title>OpunRS2 (Oryza punctata Reference Sequence Version 2).</title>
        <authorList>
            <person name="Zhang J."/>
            <person name="Kudrna D."/>
            <person name="Lee S."/>
            <person name="Talag J."/>
            <person name="Welchert J."/>
            <person name="Wing R.A."/>
        </authorList>
    </citation>
    <scope>NUCLEOTIDE SEQUENCE [LARGE SCALE GENOMIC DNA]</scope>
</reference>
<evidence type="ECO:0000256" key="4">
    <source>
        <dbReference type="ARBA" id="ARBA00023163"/>
    </source>
</evidence>
<proteinExistence type="predicted"/>
<dbReference type="PANTHER" id="PTHR31674:SF86">
    <property type="entry name" value="B3 DOMAIN-CONTAINING PROTEIN OS04G0347400-RELATED"/>
    <property type="match status" value="1"/>
</dbReference>
<dbReference type="AlphaFoldDB" id="A0A0E0KP86"/>
<evidence type="ECO:0000256" key="2">
    <source>
        <dbReference type="ARBA" id="ARBA00023015"/>
    </source>
</evidence>
<dbReference type="HOGENOM" id="CLU_031663_1_0_1"/>
<dbReference type="InterPro" id="IPR003340">
    <property type="entry name" value="B3_DNA-bd"/>
</dbReference>
<evidence type="ECO:0000256" key="6">
    <source>
        <dbReference type="SAM" id="MobiDB-lite"/>
    </source>
</evidence>
<dbReference type="STRING" id="4537.A0A0E0KP86"/>
<keyword evidence="3" id="KW-0238">DNA-binding</keyword>
<keyword evidence="9" id="KW-1185">Reference proteome</keyword>
<keyword evidence="4" id="KW-0804">Transcription</keyword>
<dbReference type="InterPro" id="IPR015300">
    <property type="entry name" value="DNA-bd_pseudobarrel_sf"/>
</dbReference>
<dbReference type="Proteomes" id="UP000026962">
    <property type="component" value="Chromosome 4"/>
</dbReference>
<dbReference type="Gene3D" id="2.40.330.10">
    <property type="entry name" value="DNA-binding pseudobarrel domain"/>
    <property type="match status" value="3"/>
</dbReference>
<evidence type="ECO:0000256" key="5">
    <source>
        <dbReference type="ARBA" id="ARBA00023242"/>
    </source>
</evidence>
<organism evidence="8">
    <name type="scientific">Oryza punctata</name>
    <name type="common">Red rice</name>
    <dbReference type="NCBI Taxonomy" id="4537"/>
    <lineage>
        <taxon>Eukaryota</taxon>
        <taxon>Viridiplantae</taxon>
        <taxon>Streptophyta</taxon>
        <taxon>Embryophyta</taxon>
        <taxon>Tracheophyta</taxon>
        <taxon>Spermatophyta</taxon>
        <taxon>Magnoliopsida</taxon>
        <taxon>Liliopsida</taxon>
        <taxon>Poales</taxon>
        <taxon>Poaceae</taxon>
        <taxon>BOP clade</taxon>
        <taxon>Oryzoideae</taxon>
        <taxon>Oryzeae</taxon>
        <taxon>Oryzinae</taxon>
        <taxon>Oryza</taxon>
    </lineage>
</organism>
<accession>A0A0E0KP86</accession>
<comment type="subcellular location">
    <subcellularLocation>
        <location evidence="1">Nucleus</location>
    </subcellularLocation>
</comment>